<dbReference type="EMBL" id="ABEU02000009">
    <property type="protein sequence ID" value="PNR48471.1"/>
    <property type="molecule type" value="Genomic_DNA"/>
</dbReference>
<gene>
    <name evidence="2" type="ORF">PHYPA_012948</name>
</gene>
<feature type="region of interest" description="Disordered" evidence="1">
    <location>
        <begin position="1"/>
        <end position="21"/>
    </location>
</feature>
<accession>A0A2K1K3W6</accession>
<dbReference type="AlphaFoldDB" id="A0A2K1K3W6"/>
<reference evidence="2 4" key="2">
    <citation type="journal article" date="2018" name="Plant J.">
        <title>The Physcomitrella patens chromosome-scale assembly reveals moss genome structure and evolution.</title>
        <authorList>
            <person name="Lang D."/>
            <person name="Ullrich K.K."/>
            <person name="Murat F."/>
            <person name="Fuchs J."/>
            <person name="Jenkins J."/>
            <person name="Haas F.B."/>
            <person name="Piednoel M."/>
            <person name="Gundlach H."/>
            <person name="Van Bel M."/>
            <person name="Meyberg R."/>
            <person name="Vives C."/>
            <person name="Morata J."/>
            <person name="Symeonidi A."/>
            <person name="Hiss M."/>
            <person name="Muchero W."/>
            <person name="Kamisugi Y."/>
            <person name="Saleh O."/>
            <person name="Blanc G."/>
            <person name="Decker E.L."/>
            <person name="van Gessel N."/>
            <person name="Grimwood J."/>
            <person name="Hayes R.D."/>
            <person name="Graham S.W."/>
            <person name="Gunter L.E."/>
            <person name="McDaniel S.F."/>
            <person name="Hoernstein S.N.W."/>
            <person name="Larsson A."/>
            <person name="Li F.W."/>
            <person name="Perroud P.F."/>
            <person name="Phillips J."/>
            <person name="Ranjan P."/>
            <person name="Rokshar D.S."/>
            <person name="Rothfels C.J."/>
            <person name="Schneider L."/>
            <person name="Shu S."/>
            <person name="Stevenson D.W."/>
            <person name="Thummler F."/>
            <person name="Tillich M."/>
            <person name="Villarreal Aguilar J.C."/>
            <person name="Widiez T."/>
            <person name="Wong G.K."/>
            <person name="Wymore A."/>
            <person name="Zhang Y."/>
            <person name="Zimmer A.D."/>
            <person name="Quatrano R.S."/>
            <person name="Mayer K.F.X."/>
            <person name="Goodstein D."/>
            <person name="Casacuberta J.M."/>
            <person name="Vandepoele K."/>
            <person name="Reski R."/>
            <person name="Cuming A.C."/>
            <person name="Tuskan G.A."/>
            <person name="Maumus F."/>
            <person name="Salse J."/>
            <person name="Schmutz J."/>
            <person name="Rensing S.A."/>
        </authorList>
    </citation>
    <scope>NUCLEOTIDE SEQUENCE [LARGE SCALE GENOMIC DNA]</scope>
    <source>
        <strain evidence="3 4">cv. Gransden 2004</strain>
    </source>
</reference>
<dbReference type="InParanoid" id="A0A2K1K3W6"/>
<organism evidence="2">
    <name type="scientific">Physcomitrium patens</name>
    <name type="common">Spreading-leaved earth moss</name>
    <name type="synonym">Physcomitrella patens</name>
    <dbReference type="NCBI Taxonomy" id="3218"/>
    <lineage>
        <taxon>Eukaryota</taxon>
        <taxon>Viridiplantae</taxon>
        <taxon>Streptophyta</taxon>
        <taxon>Embryophyta</taxon>
        <taxon>Bryophyta</taxon>
        <taxon>Bryophytina</taxon>
        <taxon>Bryopsida</taxon>
        <taxon>Funariidae</taxon>
        <taxon>Funariales</taxon>
        <taxon>Funariaceae</taxon>
        <taxon>Physcomitrium</taxon>
    </lineage>
</organism>
<evidence type="ECO:0000256" key="1">
    <source>
        <dbReference type="SAM" id="MobiDB-lite"/>
    </source>
</evidence>
<name>A0A2K1K3W6_PHYPA</name>
<dbReference type="Proteomes" id="UP000006727">
    <property type="component" value="Chromosome 9"/>
</dbReference>
<proteinExistence type="predicted"/>
<dbReference type="Gramene" id="Pp3c9_19924V3.1">
    <property type="protein sequence ID" value="PAC:32913548.CDS.1"/>
    <property type="gene ID" value="Pp3c9_19924"/>
</dbReference>
<keyword evidence="4" id="KW-1185">Reference proteome</keyword>
<reference evidence="2 4" key="1">
    <citation type="journal article" date="2008" name="Science">
        <title>The Physcomitrella genome reveals evolutionary insights into the conquest of land by plants.</title>
        <authorList>
            <person name="Rensing S."/>
            <person name="Lang D."/>
            <person name="Zimmer A."/>
            <person name="Terry A."/>
            <person name="Salamov A."/>
            <person name="Shapiro H."/>
            <person name="Nishiyama T."/>
            <person name="Perroud P.-F."/>
            <person name="Lindquist E."/>
            <person name="Kamisugi Y."/>
            <person name="Tanahashi T."/>
            <person name="Sakakibara K."/>
            <person name="Fujita T."/>
            <person name="Oishi K."/>
            <person name="Shin-I T."/>
            <person name="Kuroki Y."/>
            <person name="Toyoda A."/>
            <person name="Suzuki Y."/>
            <person name="Hashimoto A."/>
            <person name="Yamaguchi K."/>
            <person name="Sugano A."/>
            <person name="Kohara Y."/>
            <person name="Fujiyama A."/>
            <person name="Anterola A."/>
            <person name="Aoki S."/>
            <person name="Ashton N."/>
            <person name="Barbazuk W.B."/>
            <person name="Barker E."/>
            <person name="Bennetzen J."/>
            <person name="Bezanilla M."/>
            <person name="Blankenship R."/>
            <person name="Cho S.H."/>
            <person name="Dutcher S."/>
            <person name="Estelle M."/>
            <person name="Fawcett J.A."/>
            <person name="Gundlach H."/>
            <person name="Hanada K."/>
            <person name="Heyl A."/>
            <person name="Hicks K.A."/>
            <person name="Hugh J."/>
            <person name="Lohr M."/>
            <person name="Mayer K."/>
            <person name="Melkozernov A."/>
            <person name="Murata T."/>
            <person name="Nelson D."/>
            <person name="Pils B."/>
            <person name="Prigge M."/>
            <person name="Reiss B."/>
            <person name="Renner T."/>
            <person name="Rombauts S."/>
            <person name="Rushton P."/>
            <person name="Sanderfoot A."/>
            <person name="Schween G."/>
            <person name="Shiu S.-H."/>
            <person name="Stueber K."/>
            <person name="Theodoulou F.L."/>
            <person name="Tu H."/>
            <person name="Van de Peer Y."/>
            <person name="Verrier P.J."/>
            <person name="Waters E."/>
            <person name="Wood A."/>
            <person name="Yang L."/>
            <person name="Cove D."/>
            <person name="Cuming A."/>
            <person name="Hasebe M."/>
            <person name="Lucas S."/>
            <person name="Mishler D.B."/>
            <person name="Reski R."/>
            <person name="Grigoriev I."/>
            <person name="Quatrano R.S."/>
            <person name="Boore J.L."/>
        </authorList>
    </citation>
    <scope>NUCLEOTIDE SEQUENCE [LARGE SCALE GENOMIC DNA]</scope>
    <source>
        <strain evidence="3 4">cv. Gransden 2004</strain>
    </source>
</reference>
<dbReference type="EnsemblPlants" id="Pp3c9_19924V3.1">
    <property type="protein sequence ID" value="PAC:32913548.CDS.1"/>
    <property type="gene ID" value="Pp3c9_19924"/>
</dbReference>
<evidence type="ECO:0000313" key="2">
    <source>
        <dbReference type="EMBL" id="PNR48471.1"/>
    </source>
</evidence>
<evidence type="ECO:0000313" key="3">
    <source>
        <dbReference type="EnsemblPlants" id="PAC:32913548.CDS.1"/>
    </source>
</evidence>
<sequence>MANFAVGPEDWKGVPGGEFPGGENPMATFGIRAQLRRICTGGFVFSFSSWNWLERLLGSKREPSLQVKRLCVVLTSLERRLWLSLSLSLSPFLTDVVVVGGLD</sequence>
<protein>
    <submittedName>
        <fullName evidence="2 3">Uncharacterized protein</fullName>
    </submittedName>
</protein>
<reference evidence="3" key="3">
    <citation type="submission" date="2020-12" db="UniProtKB">
        <authorList>
            <consortium name="EnsemblPlants"/>
        </authorList>
    </citation>
    <scope>IDENTIFICATION</scope>
</reference>
<evidence type="ECO:0000313" key="4">
    <source>
        <dbReference type="Proteomes" id="UP000006727"/>
    </source>
</evidence>